<dbReference type="CDD" id="cd00851">
    <property type="entry name" value="MTH1175"/>
    <property type="match status" value="1"/>
</dbReference>
<sequence length="184" mass="19300">MKVAVSANAPSLDAQIEPRFGRAPYFVFVDTDTMDAEIIENPFISQMSGVGIQVAQLVAEKGVQAIITGNVGPKAFQGLSAAGIQIITISNGTVREAVEKFKQGKLTPTPSATSPAHTGGGWGRGMGKGMGMGLGMGRGMGGCGYGGVYSPSAETETLKQQLNNIQQTLEQIIKRLDALEKEKK</sequence>
<dbReference type="InterPro" id="IPR036105">
    <property type="entry name" value="DiNase_FeMo-co_biosyn_sf"/>
</dbReference>
<dbReference type="KEGG" id="daw:HS1_000443"/>
<dbReference type="OrthoDB" id="9807451at2"/>
<keyword evidence="5" id="KW-1185">Reference proteome</keyword>
<organism evidence="4 5">
    <name type="scientific">Desulfofervidus auxilii</name>
    <dbReference type="NCBI Taxonomy" id="1621989"/>
    <lineage>
        <taxon>Bacteria</taxon>
        <taxon>Pseudomonadati</taxon>
        <taxon>Thermodesulfobacteriota</taxon>
        <taxon>Candidatus Desulfofervidia</taxon>
        <taxon>Candidatus Desulfofervidales</taxon>
        <taxon>Candidatus Desulfofervidaceae</taxon>
        <taxon>Candidatus Desulfofervidus</taxon>
    </lineage>
</organism>
<feature type="coiled-coil region" evidence="1">
    <location>
        <begin position="155"/>
        <end position="182"/>
    </location>
</feature>
<feature type="region of interest" description="Disordered" evidence="2">
    <location>
        <begin position="105"/>
        <end position="124"/>
    </location>
</feature>
<dbReference type="SUPFAM" id="SSF53146">
    <property type="entry name" value="Nitrogenase accessory factor-like"/>
    <property type="match status" value="1"/>
</dbReference>
<dbReference type="EMBL" id="CP013015">
    <property type="protein sequence ID" value="AMM40249.1"/>
    <property type="molecule type" value="Genomic_DNA"/>
</dbReference>
<evidence type="ECO:0000313" key="5">
    <source>
        <dbReference type="Proteomes" id="UP000070560"/>
    </source>
</evidence>
<dbReference type="Gene3D" id="3.30.420.130">
    <property type="entry name" value="Dinitrogenase iron-molybdenum cofactor biosynthesis domain"/>
    <property type="match status" value="1"/>
</dbReference>
<evidence type="ECO:0000256" key="2">
    <source>
        <dbReference type="SAM" id="MobiDB-lite"/>
    </source>
</evidence>
<feature type="compositionally biased region" description="Low complexity" evidence="2">
    <location>
        <begin position="107"/>
        <end position="116"/>
    </location>
</feature>
<dbReference type="RefSeq" id="WP_082757554.1">
    <property type="nucleotide sequence ID" value="NZ_CP013015.1"/>
</dbReference>
<keyword evidence="1" id="KW-0175">Coiled coil</keyword>
<reference evidence="4 5" key="1">
    <citation type="submission" date="2015-10" db="EMBL/GenBank/DDBJ databases">
        <title>Candidatus Desulfofervidus auxilii, a hydrogenotrophic sulfate-reducing bacterium involved in the thermophilic anaerobic oxidation of methane.</title>
        <authorList>
            <person name="Krukenberg V."/>
            <person name="Richter M."/>
            <person name="Wegener G."/>
        </authorList>
    </citation>
    <scope>NUCLEOTIDE SEQUENCE [LARGE SCALE GENOMIC DNA]</scope>
    <source>
        <strain evidence="4 5">HS1</strain>
    </source>
</reference>
<dbReference type="Proteomes" id="UP000070560">
    <property type="component" value="Chromosome"/>
</dbReference>
<accession>A0A7U4QJ15</accession>
<dbReference type="PANTHER" id="PTHR42983:SF1">
    <property type="entry name" value="IRON-MOLYBDENUM PROTEIN"/>
    <property type="match status" value="1"/>
</dbReference>
<proteinExistence type="predicted"/>
<evidence type="ECO:0000259" key="3">
    <source>
        <dbReference type="Pfam" id="PF02579"/>
    </source>
</evidence>
<name>A0A7U4QJ15_DESA2</name>
<feature type="domain" description="Dinitrogenase iron-molybdenum cofactor biosynthesis" evidence="3">
    <location>
        <begin position="13"/>
        <end position="103"/>
    </location>
</feature>
<dbReference type="InterPro" id="IPR035205">
    <property type="entry name" value="DUF5320"/>
</dbReference>
<dbReference type="Pfam" id="PF17253">
    <property type="entry name" value="DUF5320"/>
    <property type="match status" value="1"/>
</dbReference>
<dbReference type="Pfam" id="PF02579">
    <property type="entry name" value="Nitro_FeMo-Co"/>
    <property type="match status" value="1"/>
</dbReference>
<evidence type="ECO:0000256" key="1">
    <source>
        <dbReference type="SAM" id="Coils"/>
    </source>
</evidence>
<dbReference type="AlphaFoldDB" id="A0A7U4QJ15"/>
<protein>
    <submittedName>
        <fullName evidence="4">Dinitrogenase iron-molybdenum cofactor biosynthesis protein</fullName>
    </submittedName>
</protein>
<dbReference type="PANTHER" id="PTHR42983">
    <property type="entry name" value="DINITROGENASE IRON-MOLYBDENUM COFACTOR PROTEIN-RELATED"/>
    <property type="match status" value="1"/>
</dbReference>
<evidence type="ECO:0000313" key="4">
    <source>
        <dbReference type="EMBL" id="AMM40249.1"/>
    </source>
</evidence>
<gene>
    <name evidence="4" type="ORF">HS1_000443</name>
</gene>
<dbReference type="InterPro" id="IPR003731">
    <property type="entry name" value="Di-Nase_FeMo-co_biosynth"/>
</dbReference>
<dbReference type="InterPro" id="IPR033913">
    <property type="entry name" value="MTH1175_dom"/>
</dbReference>